<reference evidence="2" key="1">
    <citation type="submission" date="2022-10" db="EMBL/GenBank/DDBJ databases">
        <title>Genome assembly of Pristionchus species.</title>
        <authorList>
            <person name="Yoshida K."/>
            <person name="Sommer R.J."/>
        </authorList>
    </citation>
    <scope>NUCLEOTIDE SEQUENCE [LARGE SCALE GENOMIC DNA]</scope>
    <source>
        <strain evidence="2">RS5460</strain>
    </source>
</reference>
<feature type="non-terminal residue" evidence="1">
    <location>
        <position position="1"/>
    </location>
</feature>
<accession>A0AAN5I6R2</accession>
<protein>
    <submittedName>
        <fullName evidence="1">Uncharacterized protein</fullName>
    </submittedName>
</protein>
<name>A0AAN5I6R2_9BILA</name>
<keyword evidence="2" id="KW-1185">Reference proteome</keyword>
<proteinExistence type="predicted"/>
<evidence type="ECO:0000313" key="1">
    <source>
        <dbReference type="EMBL" id="GMR52471.1"/>
    </source>
</evidence>
<dbReference type="AlphaFoldDB" id="A0AAN5I6R2"/>
<gene>
    <name evidence="1" type="ORF">PMAYCL1PPCAC_22666</name>
</gene>
<dbReference type="Proteomes" id="UP001328107">
    <property type="component" value="Unassembled WGS sequence"/>
</dbReference>
<dbReference type="EMBL" id="BTRK01000005">
    <property type="protein sequence ID" value="GMR52471.1"/>
    <property type="molecule type" value="Genomic_DNA"/>
</dbReference>
<sequence>LLSALLFSTGETRSPRTQKQMEQLFNAEQPKTCNEIARFWCKVIMCNFEDKGGCKDKCKHYVDKDYSNVRASTSVGECSDKFTVDLHKTIYN</sequence>
<organism evidence="1 2">
    <name type="scientific">Pristionchus mayeri</name>
    <dbReference type="NCBI Taxonomy" id="1317129"/>
    <lineage>
        <taxon>Eukaryota</taxon>
        <taxon>Metazoa</taxon>
        <taxon>Ecdysozoa</taxon>
        <taxon>Nematoda</taxon>
        <taxon>Chromadorea</taxon>
        <taxon>Rhabditida</taxon>
        <taxon>Rhabditina</taxon>
        <taxon>Diplogasteromorpha</taxon>
        <taxon>Diplogasteroidea</taxon>
        <taxon>Neodiplogasteridae</taxon>
        <taxon>Pristionchus</taxon>
    </lineage>
</organism>
<feature type="non-terminal residue" evidence="1">
    <location>
        <position position="92"/>
    </location>
</feature>
<comment type="caution">
    <text evidence="1">The sequence shown here is derived from an EMBL/GenBank/DDBJ whole genome shotgun (WGS) entry which is preliminary data.</text>
</comment>
<evidence type="ECO:0000313" key="2">
    <source>
        <dbReference type="Proteomes" id="UP001328107"/>
    </source>
</evidence>